<feature type="region of interest" description="Disordered" evidence="1">
    <location>
        <begin position="53"/>
        <end position="116"/>
    </location>
</feature>
<feature type="compositionally biased region" description="Acidic residues" evidence="1">
    <location>
        <begin position="204"/>
        <end position="216"/>
    </location>
</feature>
<keyword evidence="2" id="KW-0732">Signal</keyword>
<feature type="signal peptide" evidence="2">
    <location>
        <begin position="1"/>
        <end position="19"/>
    </location>
</feature>
<keyword evidence="4" id="KW-1185">Reference proteome</keyword>
<keyword evidence="3" id="KW-0808">Transferase</keyword>
<evidence type="ECO:0000313" key="4">
    <source>
        <dbReference type="Proteomes" id="UP001163105"/>
    </source>
</evidence>
<reference evidence="3" key="1">
    <citation type="submission" date="2023-01" db="EMBL/GenBank/DDBJ databases">
        <title>The growth and conidiation of Purpureocillium lavendulum are regulated by nitrogen source and histone H3K14 acetylation.</title>
        <authorList>
            <person name="Tang P."/>
            <person name="Han J."/>
            <person name="Zhang C."/>
            <person name="Tang P."/>
            <person name="Qi F."/>
            <person name="Zhang K."/>
            <person name="Liang L."/>
        </authorList>
    </citation>
    <scope>NUCLEOTIDE SEQUENCE</scope>
    <source>
        <strain evidence="3">YMF1.00683</strain>
    </source>
</reference>
<feature type="compositionally biased region" description="Basic and acidic residues" evidence="1">
    <location>
        <begin position="186"/>
        <end position="196"/>
    </location>
</feature>
<feature type="compositionally biased region" description="Basic and acidic residues" evidence="1">
    <location>
        <begin position="217"/>
        <end position="229"/>
    </location>
</feature>
<evidence type="ECO:0000256" key="2">
    <source>
        <dbReference type="SAM" id="SignalP"/>
    </source>
</evidence>
<feature type="compositionally biased region" description="Basic and acidic residues" evidence="1">
    <location>
        <begin position="355"/>
        <end position="369"/>
    </location>
</feature>
<name>A0AB34FHJ0_9HYPO</name>
<feature type="compositionally biased region" description="Acidic residues" evidence="1">
    <location>
        <begin position="403"/>
        <end position="423"/>
    </location>
</feature>
<gene>
    <name evidence="3" type="ORF">O9K51_09054</name>
</gene>
<evidence type="ECO:0000256" key="1">
    <source>
        <dbReference type="SAM" id="MobiDB-lite"/>
    </source>
</evidence>
<feature type="region of interest" description="Disordered" evidence="1">
    <location>
        <begin position="153"/>
        <end position="172"/>
    </location>
</feature>
<dbReference type="Proteomes" id="UP001163105">
    <property type="component" value="Unassembled WGS sequence"/>
</dbReference>
<organism evidence="3 4">
    <name type="scientific">Purpureocillium lavendulum</name>
    <dbReference type="NCBI Taxonomy" id="1247861"/>
    <lineage>
        <taxon>Eukaryota</taxon>
        <taxon>Fungi</taxon>
        <taxon>Dikarya</taxon>
        <taxon>Ascomycota</taxon>
        <taxon>Pezizomycotina</taxon>
        <taxon>Sordariomycetes</taxon>
        <taxon>Hypocreomycetidae</taxon>
        <taxon>Hypocreales</taxon>
        <taxon>Ophiocordycipitaceae</taxon>
        <taxon>Purpureocillium</taxon>
    </lineage>
</organism>
<feature type="chain" id="PRO_5044214846" evidence="2">
    <location>
        <begin position="20"/>
        <end position="441"/>
    </location>
</feature>
<feature type="compositionally biased region" description="Low complexity" evidence="1">
    <location>
        <begin position="240"/>
        <end position="263"/>
    </location>
</feature>
<feature type="compositionally biased region" description="Acidic residues" evidence="1">
    <location>
        <begin position="430"/>
        <end position="441"/>
    </location>
</feature>
<proteinExistence type="predicted"/>
<dbReference type="EMBL" id="JAQHRD010000008">
    <property type="protein sequence ID" value="KAJ6438462.1"/>
    <property type="molecule type" value="Genomic_DNA"/>
</dbReference>
<accession>A0AB34FHJ0</accession>
<comment type="caution">
    <text evidence="3">The sequence shown here is derived from an EMBL/GenBank/DDBJ whole genome shotgun (WGS) entry which is preliminary data.</text>
</comment>
<dbReference type="AlphaFoldDB" id="A0AB34FHJ0"/>
<feature type="compositionally biased region" description="Polar residues" evidence="1">
    <location>
        <begin position="57"/>
        <end position="68"/>
    </location>
</feature>
<feature type="compositionally biased region" description="Polar residues" evidence="1">
    <location>
        <begin position="328"/>
        <end position="353"/>
    </location>
</feature>
<feature type="region of interest" description="Disordered" evidence="1">
    <location>
        <begin position="321"/>
        <end position="441"/>
    </location>
</feature>
<dbReference type="GO" id="GO:0016301">
    <property type="term" value="F:kinase activity"/>
    <property type="evidence" value="ECO:0007669"/>
    <property type="project" value="UniProtKB-KW"/>
</dbReference>
<evidence type="ECO:0000313" key="3">
    <source>
        <dbReference type="EMBL" id="KAJ6438462.1"/>
    </source>
</evidence>
<feature type="compositionally biased region" description="Low complexity" evidence="1">
    <location>
        <begin position="280"/>
        <end position="294"/>
    </location>
</feature>
<sequence>MKVCTSTLVVACLAGTALAWPTRQVTEPNDQDKYQTEKQDAALVNAMVNHMKAGPGLNSTAQAAGNATSDDKPGSTFKENAPGSNSTAPQVQPYNATADPANAAGSHPTGHDAKEIYGNGLAGKMVEAPHVHKEMQPQGGEEWDEQCHCKRSEGGDDAEMMEGMSTEPEGMKDTMTNPDEMDDMMNDNHDMNKRMDYSQGMDTDGVEAESPEDDAPALEKRIEHSDMDNKATGNHDIGHKMAAMSAAHDSASKSQSSSTKATQPQDEAKAPAAHQDADNAVESANTTAPAAASSQKKTKPLSKRDISMLERFANYIGDLMDKGDETSVKPSNETGVASRAVGNSTTASSNATAQEKGREGKMAEIREAISESMAEAARWTGHEARSVEAEEEEKEGGKMVDAQEIDLESEGEDGQSVPDEENSESPSVDEAPDVDEMMDQE</sequence>
<feature type="region of interest" description="Disordered" evidence="1">
    <location>
        <begin position="182"/>
        <end position="306"/>
    </location>
</feature>
<feature type="compositionally biased region" description="Polar residues" evidence="1">
    <location>
        <begin position="82"/>
        <end position="95"/>
    </location>
</feature>
<protein>
    <submittedName>
        <fullName evidence="3">Dolichol kinase sec59</fullName>
    </submittedName>
</protein>
<keyword evidence="3" id="KW-0418">Kinase</keyword>